<gene>
    <name evidence="2" type="ORF">MNB_SV-9-387</name>
</gene>
<accession>A0A1W1C8B6</accession>
<dbReference type="AlphaFoldDB" id="A0A1W1C8B6"/>
<dbReference type="CDD" id="cd07361">
    <property type="entry name" value="MEMO_like"/>
    <property type="match status" value="1"/>
</dbReference>
<proteinExistence type="inferred from homology"/>
<dbReference type="NCBIfam" id="TIGR04336">
    <property type="entry name" value="AmmeMemoSam_B"/>
    <property type="match status" value="1"/>
</dbReference>
<organism evidence="2">
    <name type="scientific">hydrothermal vent metagenome</name>
    <dbReference type="NCBI Taxonomy" id="652676"/>
    <lineage>
        <taxon>unclassified sequences</taxon>
        <taxon>metagenomes</taxon>
        <taxon>ecological metagenomes</taxon>
    </lineage>
</organism>
<dbReference type="PANTHER" id="PTHR11060">
    <property type="entry name" value="PROTEIN MEMO1"/>
    <property type="match status" value="1"/>
</dbReference>
<keyword evidence="2" id="KW-0223">Dioxygenase</keyword>
<dbReference type="InterPro" id="IPR002737">
    <property type="entry name" value="MEMO1_fam"/>
</dbReference>
<dbReference type="PANTHER" id="PTHR11060:SF0">
    <property type="entry name" value="PROTEIN MEMO1"/>
    <property type="match status" value="1"/>
</dbReference>
<dbReference type="Gene3D" id="3.40.830.10">
    <property type="entry name" value="LigB-like"/>
    <property type="match status" value="1"/>
</dbReference>
<evidence type="ECO:0000256" key="1">
    <source>
        <dbReference type="ARBA" id="ARBA00006315"/>
    </source>
</evidence>
<protein>
    <submittedName>
        <fullName evidence="2">COG1355, Predicted dioxygenase</fullName>
    </submittedName>
</protein>
<keyword evidence="2" id="KW-0560">Oxidoreductase</keyword>
<dbReference type="EMBL" id="FPHG01000051">
    <property type="protein sequence ID" value="SFV62110.1"/>
    <property type="molecule type" value="Genomic_DNA"/>
</dbReference>
<comment type="similarity">
    <text evidence="1">Belongs to the MEMO1 family.</text>
</comment>
<name>A0A1W1C8B6_9ZZZZ</name>
<reference evidence="2" key="1">
    <citation type="submission" date="2016-10" db="EMBL/GenBank/DDBJ databases">
        <authorList>
            <person name="de Groot N.N."/>
        </authorList>
    </citation>
    <scope>NUCLEOTIDE SEQUENCE</scope>
</reference>
<evidence type="ECO:0000313" key="2">
    <source>
        <dbReference type="EMBL" id="SFV62110.1"/>
    </source>
</evidence>
<dbReference type="GO" id="GO:0051213">
    <property type="term" value="F:dioxygenase activity"/>
    <property type="evidence" value="ECO:0007669"/>
    <property type="project" value="UniProtKB-KW"/>
</dbReference>
<dbReference type="Pfam" id="PF01875">
    <property type="entry name" value="Memo"/>
    <property type="match status" value="1"/>
</dbReference>
<sequence length="272" mass="31034">MEIKNIRESSVSGVFYPNSCQKLNIYFKKFTEKIGDNLKSKLIYKNKIPKVIIAPHAGYIYSGFTANVAYKLLSKSNAKRVIVIGPSHHYYFKGISASYYEKYQSPCGYLDIDTEYLIKMSKDNNIGFEPKAHKKEHSTEVQMPFIKHYLPNAKVIELIYGDINYEIISNIINYLLKDKNNAIVISTDLSHFYTQDKAKLLDKECLNGVATLDINKISNRCEACGLLGLKAVIKSAKDNNLNSYLLDYRTSFDYSKDNQSVVGYMSAILYDK</sequence>